<dbReference type="EMBL" id="JAAEDM010000048">
    <property type="protein sequence ID" value="MBR0672715.1"/>
    <property type="molecule type" value="Genomic_DNA"/>
</dbReference>
<dbReference type="RefSeq" id="WP_211863132.1">
    <property type="nucleotide sequence ID" value="NZ_JAAEDM010000048.1"/>
</dbReference>
<name>A0A9X9WZY6_9PROT</name>
<dbReference type="GO" id="GO:0016788">
    <property type="term" value="F:hydrolase activity, acting on ester bonds"/>
    <property type="evidence" value="ECO:0007669"/>
    <property type="project" value="InterPro"/>
</dbReference>
<dbReference type="Pfam" id="PF07819">
    <property type="entry name" value="PGAP1"/>
    <property type="match status" value="1"/>
</dbReference>
<comment type="caution">
    <text evidence="2">The sequence shown here is derived from an EMBL/GenBank/DDBJ whole genome shotgun (WGS) entry which is preliminary data.</text>
</comment>
<reference evidence="2" key="2">
    <citation type="journal article" date="2021" name="Syst. Appl. Microbiol.">
        <title>Roseomonas hellenica sp. nov., isolated from roots of wild-growing Alkanna tinctoria.</title>
        <authorList>
            <person name="Rat A."/>
            <person name="Naranjo H.D."/>
            <person name="Lebbe L."/>
            <person name="Cnockaert M."/>
            <person name="Krigas N."/>
            <person name="Grigoriadou K."/>
            <person name="Maloupa E."/>
            <person name="Willems A."/>
        </authorList>
    </citation>
    <scope>NUCLEOTIDE SEQUENCE</scope>
    <source>
        <strain evidence="2">LMG 31231</strain>
    </source>
</reference>
<evidence type="ECO:0000313" key="2">
    <source>
        <dbReference type="EMBL" id="MBR0672715.1"/>
    </source>
</evidence>
<reference evidence="2" key="1">
    <citation type="submission" date="2020-01" db="EMBL/GenBank/DDBJ databases">
        <authorList>
            <person name="Rat A."/>
        </authorList>
    </citation>
    <scope>NUCLEOTIDE SEQUENCE</scope>
    <source>
        <strain evidence="2">LMG 31231</strain>
    </source>
</reference>
<dbReference type="InterPro" id="IPR029058">
    <property type="entry name" value="AB_hydrolase_fold"/>
</dbReference>
<protein>
    <recommendedName>
        <fullName evidence="1">GPI inositol-deacylase PGAP1-like alpha/beta domain-containing protein</fullName>
    </recommendedName>
</protein>
<dbReference type="AlphaFoldDB" id="A0A9X9WZY6"/>
<gene>
    <name evidence="2" type="ORF">GXW76_16165</name>
</gene>
<dbReference type="Proteomes" id="UP001138751">
    <property type="component" value="Unassembled WGS sequence"/>
</dbReference>
<feature type="domain" description="GPI inositol-deacylase PGAP1-like alpha/beta" evidence="1">
    <location>
        <begin position="137"/>
        <end position="187"/>
    </location>
</feature>
<sequence length="523" mass="58701">MAMLTAPHYPIIYVRGYAGNDDEIEDTVADPYMGFNLGSTKIRQQWTGRVVRHYFESPLVRLMKDFEYRDVYSAGLDGAELDVPPEEPIGPRSIVIYRYYDQVSTAFGEGKQRSMESFGEGLGTLIGKLRDRICATEEEKAGFRVHLVGHSMGGLVIRCFLQNDAISTPEVKALVDRVFTYASPHDGIEFEIIGNVPGFFTRNSADNFNRDRMCQYLGLPAGTEKVNTLAGRFDPDRFFCLVGTNPRDYTVAAGWSSRIVGPFSDGLVRIDNAHVTGPAADPARPTRIAPRAFVHRSHSGHYGIVNSEEGYQNLTRFLFGDARVDGELHVRELTLPPDVQKLKDDGKQIRASYHFECITAVRGARWDLSRRVMAENSTLFRKYGELFPEKAGAFDRPHHDRPLLFTTFLNSAARVNRRRRSLGFSVDLGVLVPEYEVEGALWLRNHYPGGYIFRDKINIEAIPPENEGEAWRLRYGFDSDAPNAATKEAEATAADGALTFLIPIRQNRRPGIDADLVLVARGR</sequence>
<evidence type="ECO:0000313" key="3">
    <source>
        <dbReference type="Proteomes" id="UP001138751"/>
    </source>
</evidence>
<dbReference type="Gene3D" id="3.40.50.1820">
    <property type="entry name" value="alpha/beta hydrolase"/>
    <property type="match status" value="1"/>
</dbReference>
<accession>A0A9X9WZY6</accession>
<keyword evidence="3" id="KW-1185">Reference proteome</keyword>
<dbReference type="InterPro" id="IPR012908">
    <property type="entry name" value="PGAP1-ab_dom-like"/>
</dbReference>
<dbReference type="SUPFAM" id="SSF53474">
    <property type="entry name" value="alpha/beta-Hydrolases"/>
    <property type="match status" value="1"/>
</dbReference>
<evidence type="ECO:0000259" key="1">
    <source>
        <dbReference type="Pfam" id="PF07819"/>
    </source>
</evidence>
<organism evidence="2 3">
    <name type="scientific">Neoroseomonas soli</name>
    <dbReference type="NCBI Taxonomy" id="1081025"/>
    <lineage>
        <taxon>Bacteria</taxon>
        <taxon>Pseudomonadati</taxon>
        <taxon>Pseudomonadota</taxon>
        <taxon>Alphaproteobacteria</taxon>
        <taxon>Acetobacterales</taxon>
        <taxon>Acetobacteraceae</taxon>
        <taxon>Neoroseomonas</taxon>
    </lineage>
</organism>
<proteinExistence type="predicted"/>